<evidence type="ECO:0000256" key="10">
    <source>
        <dbReference type="ARBA" id="ARBA00023201"/>
    </source>
</evidence>
<feature type="transmembrane region" description="Helical" evidence="12">
    <location>
        <begin position="137"/>
        <end position="156"/>
    </location>
</feature>
<feature type="transmembrane region" description="Helical" evidence="12">
    <location>
        <begin position="453"/>
        <end position="471"/>
    </location>
</feature>
<evidence type="ECO:0000256" key="5">
    <source>
        <dbReference type="ARBA" id="ARBA00022692"/>
    </source>
</evidence>
<gene>
    <name evidence="13" type="primary">Slc5a6_0</name>
    <name evidence="13" type="ORF">G6Z75_0013603</name>
</gene>
<feature type="transmembrane region" description="Helical" evidence="12">
    <location>
        <begin position="926"/>
        <end position="949"/>
    </location>
</feature>
<evidence type="ECO:0000256" key="4">
    <source>
        <dbReference type="ARBA" id="ARBA00022475"/>
    </source>
</evidence>
<evidence type="ECO:0000256" key="9">
    <source>
        <dbReference type="ARBA" id="ARBA00023136"/>
    </source>
</evidence>
<feature type="region of interest" description="Disordered" evidence="11">
    <location>
        <begin position="1207"/>
        <end position="1240"/>
    </location>
</feature>
<dbReference type="Gene3D" id="1.20.1730.10">
    <property type="entry name" value="Sodium/glucose cotransporter"/>
    <property type="match status" value="2"/>
</dbReference>
<keyword evidence="5 12" id="KW-0812">Transmembrane</keyword>
<keyword evidence="3" id="KW-0813">Transport</keyword>
<feature type="transmembrane region" description="Helical" evidence="12">
    <location>
        <begin position="1039"/>
        <end position="1058"/>
    </location>
</feature>
<feature type="compositionally biased region" description="Basic and acidic residues" evidence="11">
    <location>
        <begin position="1225"/>
        <end position="1240"/>
    </location>
</feature>
<feature type="non-terminal residue" evidence="13">
    <location>
        <position position="1"/>
    </location>
</feature>
<dbReference type="CDD" id="cd11492">
    <property type="entry name" value="SLC5sbd_NIS-SMVT"/>
    <property type="match status" value="2"/>
</dbReference>
<dbReference type="Proteomes" id="UP000667349">
    <property type="component" value="Unassembled WGS sequence"/>
</dbReference>
<dbReference type="InterPro" id="IPR001734">
    <property type="entry name" value="Na/solute_symporter"/>
</dbReference>
<dbReference type="InterPro" id="IPR051163">
    <property type="entry name" value="Sodium:Solute_Symporter_SSF"/>
</dbReference>
<dbReference type="GO" id="GO:0015293">
    <property type="term" value="F:symporter activity"/>
    <property type="evidence" value="ECO:0007669"/>
    <property type="project" value="TreeGrafter"/>
</dbReference>
<name>A0A836JIJ3_9HYME</name>
<dbReference type="AlphaFoldDB" id="A0A836JIJ3"/>
<feature type="transmembrane region" description="Helical" evidence="12">
    <location>
        <begin position="1158"/>
        <end position="1176"/>
    </location>
</feature>
<feature type="transmembrane region" description="Helical" evidence="12">
    <location>
        <begin position="1092"/>
        <end position="1110"/>
    </location>
</feature>
<keyword evidence="9 12" id="KW-0472">Membrane</keyword>
<evidence type="ECO:0000256" key="12">
    <source>
        <dbReference type="SAM" id="Phobius"/>
    </source>
</evidence>
<keyword evidence="8" id="KW-0406">Ion transport</keyword>
<feature type="transmembrane region" description="Helical" evidence="12">
    <location>
        <begin position="776"/>
        <end position="795"/>
    </location>
</feature>
<dbReference type="NCBIfam" id="TIGR00813">
    <property type="entry name" value="sss"/>
    <property type="match status" value="2"/>
</dbReference>
<keyword evidence="14" id="KW-1185">Reference proteome</keyword>
<feature type="transmembrane region" description="Helical" evidence="12">
    <location>
        <begin position="288"/>
        <end position="310"/>
    </location>
</feature>
<evidence type="ECO:0000256" key="8">
    <source>
        <dbReference type="ARBA" id="ARBA00023065"/>
    </source>
</evidence>
<dbReference type="PANTHER" id="PTHR42985:SF40">
    <property type="entry name" value="LD47995P-RELATED"/>
    <property type="match status" value="1"/>
</dbReference>
<dbReference type="Pfam" id="PF00474">
    <property type="entry name" value="SSF"/>
    <property type="match status" value="2"/>
</dbReference>
<feature type="transmembrane region" description="Helical" evidence="12">
    <location>
        <begin position="888"/>
        <end position="906"/>
    </location>
</feature>
<organism evidence="13 14">
    <name type="scientific">Acromyrmex insinuator</name>
    <dbReference type="NCBI Taxonomy" id="230686"/>
    <lineage>
        <taxon>Eukaryota</taxon>
        <taxon>Metazoa</taxon>
        <taxon>Ecdysozoa</taxon>
        <taxon>Arthropoda</taxon>
        <taxon>Hexapoda</taxon>
        <taxon>Insecta</taxon>
        <taxon>Pterygota</taxon>
        <taxon>Neoptera</taxon>
        <taxon>Endopterygota</taxon>
        <taxon>Hymenoptera</taxon>
        <taxon>Apocrita</taxon>
        <taxon>Aculeata</taxon>
        <taxon>Formicoidea</taxon>
        <taxon>Formicidae</taxon>
        <taxon>Myrmicinae</taxon>
        <taxon>Acromyrmex</taxon>
    </lineage>
</organism>
<comment type="similarity">
    <text evidence="2">Belongs to the sodium:solute symporter (SSF) (TC 2.A.21) family.</text>
</comment>
<dbReference type="GO" id="GO:0005886">
    <property type="term" value="C:plasma membrane"/>
    <property type="evidence" value="ECO:0007669"/>
    <property type="project" value="UniProtKB-SubCell"/>
</dbReference>
<evidence type="ECO:0000256" key="11">
    <source>
        <dbReference type="SAM" id="MobiDB-lite"/>
    </source>
</evidence>
<dbReference type="InterPro" id="IPR038377">
    <property type="entry name" value="Na/Glc_symporter_sf"/>
</dbReference>
<dbReference type="EMBL" id="JAANHZ010000150">
    <property type="protein sequence ID" value="KAG5314798.1"/>
    <property type="molecule type" value="Genomic_DNA"/>
</dbReference>
<feature type="transmembrane region" description="Helical" evidence="12">
    <location>
        <begin position="168"/>
        <end position="187"/>
    </location>
</feature>
<evidence type="ECO:0000313" key="14">
    <source>
        <dbReference type="Proteomes" id="UP000667349"/>
    </source>
</evidence>
<reference evidence="13" key="1">
    <citation type="submission" date="2020-02" db="EMBL/GenBank/DDBJ databases">
        <title>Relaxed selection underlies rapid genomic changes in the transitions from sociality to social parasitism in ants.</title>
        <authorList>
            <person name="Bi X."/>
        </authorList>
    </citation>
    <scope>NUCLEOTIDE SEQUENCE</scope>
    <source>
        <strain evidence="13">BGI-DK2013a</strain>
        <tissue evidence="13">Whole body</tissue>
    </source>
</reference>
<feature type="transmembrane region" description="Helical" evidence="12">
    <location>
        <begin position="86"/>
        <end position="116"/>
    </location>
</feature>
<sequence length="1240" mass="138143">MYIFFNVLDKMAEIKNTLGWIDYLVIALMLCISIGIGIYHQFSGKHKKTVEEYFIANRSMSVIPVAIALVATFLSGSGLLGLSAEIYIYGTQIVAINLSFLLATAITCYGFLPVFYKLQATSAYEYLERRFGVKTRIVASFVYWLQQLFHSGVVLYGPSLALETTTGISKTISITAVGLVCAFYSSIGGIKTVILTDVFQSLLIFIAVLLIIGIAANDVGGLGQIWEIARQGQRLEFDNIDLDPTVRHTWWSLLLGGLCSYLILVGINQAQVQRMLTVKNMQASQRAMWLSLPILMFLWVTICFSGLAIYSKYYNCDPLLEKRITSSDMIMPLYVMEMMSNIPGLPGLFIAGIFSASLSTVSAALNSLAAVTLEDYLKPLYKKYNGHELSPIKSTSIVKVLAFMIGIISIVLAFLSQFVGGLAQATITILGIVGSPLLGIFTLGMATESATEGGAIVGALTSFSFLCWIAFGHPRPVPPKLPTTIEGCDKNSTNITMSIVQNVMNFSKSNNDNSYFYLYRISYMWYSLLGFLITFLVGLLISNLSRLFTQNQNSELDTNLFFPVIARRIRCRQCNNIENEENFPLDRTCSFSNVIHEKEDAVHKICTKYHEIISDVNLLCNTFSSEIFMFFQSNSCKKSSLCIIITECYEMTEINTLGWFDYLVIAIMLCISTAIGIYYRFSGGHQKTMEEYFIANRSMSILPVAIAMMASHLSALAFLGISAENYIYGTQIIGINLGYFLSIPILCYGFIPVFFKLQATSIYEYLGKRFGVRVKMMASFAYWIQQVLYSGLVLYAPSLALEATTGISKTISIVIIGSVCAFYSSIGGIKAVLITDVFQSLLMFASVLLIIGTAANDAGGLDQIWEIARQGQRIEFDSIDLDPTVRHTWWSLTLGGLCIFLTLMGVNQVQIQRILTLKNMQAAQRAVWLCCPIINLLLIIICFSGLAIYSRYYNCDPFLEKRITSPDMLMPLYVMDTMSNISGLAGLFIAGIFSAGLSTISAVLNSLAAVTLEDYLKPLYRKCIGDELSPATSISIAKVLVFTFGIISIVLAFLVQFLDELLQTFYTISGIIGGPLLGIFTLGMGTESATEGGAITGALITFSFLLWIVFGQPRPIPPKLPTTIKGCNNVNMTMSDLQLSFFKRIDDSSYFYLYRISYMWYSPIGLLMTFILGLLVSNLSRLFIKNQNDELDTNLFFPMIARRIRHRRHNNKKNKENPLLNRRYSHSDEKDDTDKIYTKL</sequence>
<feature type="transmembrane region" description="Helical" evidence="12">
    <location>
        <begin position="700"/>
        <end position="721"/>
    </location>
</feature>
<feature type="transmembrane region" description="Helical" evidence="12">
    <location>
        <begin position="194"/>
        <end position="216"/>
    </location>
</feature>
<feature type="transmembrane region" description="Helical" evidence="12">
    <location>
        <begin position="1064"/>
        <end position="1085"/>
    </location>
</feature>
<keyword evidence="4" id="KW-1003">Cell membrane</keyword>
<feature type="transmembrane region" description="Helical" evidence="12">
    <location>
        <begin position="60"/>
        <end position="80"/>
    </location>
</feature>
<evidence type="ECO:0000313" key="13">
    <source>
        <dbReference type="EMBL" id="KAG5314798.1"/>
    </source>
</evidence>
<feature type="transmembrane region" description="Helical" evidence="12">
    <location>
        <begin position="523"/>
        <end position="541"/>
    </location>
</feature>
<evidence type="ECO:0000256" key="2">
    <source>
        <dbReference type="ARBA" id="ARBA00006434"/>
    </source>
</evidence>
<keyword evidence="10" id="KW-0739">Sodium transport</keyword>
<feature type="transmembrane region" description="Helical" evidence="12">
    <location>
        <begin position="400"/>
        <end position="419"/>
    </location>
</feature>
<feature type="transmembrane region" description="Helical" evidence="12">
    <location>
        <begin position="425"/>
        <end position="446"/>
    </location>
</feature>
<evidence type="ECO:0000256" key="1">
    <source>
        <dbReference type="ARBA" id="ARBA00004651"/>
    </source>
</evidence>
<protein>
    <submittedName>
        <fullName evidence="13">SC5A6 protein</fullName>
    </submittedName>
</protein>
<evidence type="ECO:0000256" key="7">
    <source>
        <dbReference type="ARBA" id="ARBA00023053"/>
    </source>
</evidence>
<feature type="transmembrane region" description="Helical" evidence="12">
    <location>
        <begin position="348"/>
        <end position="373"/>
    </location>
</feature>
<feature type="transmembrane region" description="Helical" evidence="12">
    <location>
        <begin position="807"/>
        <end position="826"/>
    </location>
</feature>
<feature type="transmembrane region" description="Helical" evidence="12">
    <location>
        <begin position="659"/>
        <end position="679"/>
    </location>
</feature>
<dbReference type="PANTHER" id="PTHR42985">
    <property type="entry name" value="SODIUM-COUPLED MONOCARBOXYLATE TRANSPORTER"/>
    <property type="match status" value="1"/>
</dbReference>
<evidence type="ECO:0000256" key="3">
    <source>
        <dbReference type="ARBA" id="ARBA00022448"/>
    </source>
</evidence>
<evidence type="ECO:0000256" key="6">
    <source>
        <dbReference type="ARBA" id="ARBA00022989"/>
    </source>
</evidence>
<dbReference type="PROSITE" id="PS50283">
    <property type="entry name" value="NA_SOLUT_SYMP_3"/>
    <property type="match status" value="2"/>
</dbReference>
<comment type="caution">
    <text evidence="13">The sequence shown here is derived from an EMBL/GenBank/DDBJ whole genome shotgun (WGS) entry which is preliminary data.</text>
</comment>
<feature type="transmembrane region" description="Helical" evidence="12">
    <location>
        <begin position="20"/>
        <end position="39"/>
    </location>
</feature>
<feature type="non-terminal residue" evidence="13">
    <location>
        <position position="1240"/>
    </location>
</feature>
<keyword evidence="7" id="KW-0915">Sodium</keyword>
<feature type="transmembrane region" description="Helical" evidence="12">
    <location>
        <begin position="733"/>
        <end position="755"/>
    </location>
</feature>
<feature type="transmembrane region" description="Helical" evidence="12">
    <location>
        <begin position="249"/>
        <end position="267"/>
    </location>
</feature>
<keyword evidence="6 12" id="KW-1133">Transmembrane helix</keyword>
<accession>A0A836JIJ3</accession>
<comment type="subcellular location">
    <subcellularLocation>
        <location evidence="1">Cell membrane</location>
        <topology evidence="1">Multi-pass membrane protein</topology>
    </subcellularLocation>
</comment>
<feature type="transmembrane region" description="Helical" evidence="12">
    <location>
        <begin position="984"/>
        <end position="1012"/>
    </location>
</feature>
<dbReference type="GO" id="GO:0006814">
    <property type="term" value="P:sodium ion transport"/>
    <property type="evidence" value="ECO:0007669"/>
    <property type="project" value="UniProtKB-KW"/>
</dbReference>
<proteinExistence type="inferred from homology"/>